<gene>
    <name evidence="1" type="ORF">CYMTET_43081</name>
</gene>
<dbReference type="Pfam" id="PF10294">
    <property type="entry name" value="Methyltransf_16"/>
    <property type="match status" value="1"/>
</dbReference>
<accession>A0AAE0C4Z5</accession>
<dbReference type="SUPFAM" id="SSF53335">
    <property type="entry name" value="S-adenosyl-L-methionine-dependent methyltransferases"/>
    <property type="match status" value="1"/>
</dbReference>
<reference evidence="1 2" key="1">
    <citation type="journal article" date="2015" name="Genome Biol. Evol.">
        <title>Comparative Genomics of a Bacterivorous Green Alga Reveals Evolutionary Causalities and Consequences of Phago-Mixotrophic Mode of Nutrition.</title>
        <authorList>
            <person name="Burns J.A."/>
            <person name="Paasch A."/>
            <person name="Narechania A."/>
            <person name="Kim E."/>
        </authorList>
    </citation>
    <scope>NUCLEOTIDE SEQUENCE [LARGE SCALE GENOMIC DNA]</scope>
    <source>
        <strain evidence="1 2">PLY_AMNH</strain>
    </source>
</reference>
<dbReference type="InterPro" id="IPR019410">
    <property type="entry name" value="Methyltransf_16"/>
</dbReference>
<dbReference type="PANTHER" id="PTHR14614">
    <property type="entry name" value="HEPATOCELLULAR CARCINOMA-ASSOCIATED ANTIGEN"/>
    <property type="match status" value="1"/>
</dbReference>
<protein>
    <submittedName>
        <fullName evidence="1">Uncharacterized protein</fullName>
    </submittedName>
</protein>
<dbReference type="Proteomes" id="UP001190700">
    <property type="component" value="Unassembled WGS sequence"/>
</dbReference>
<proteinExistence type="predicted"/>
<sequence>MKVLVDGWEDGERRQQELEEPDRWGVQAADALIVESCGHCVRLKQDPSALKTLGVGALLWEGALVLTQYMSIIPSKRWEGARVVELGAGLGLAGILAGKLGARVTLTDVEAVLPVLQQNADLNSDDVQFDVIALEWGSAKAPEVIESLTSEPIDWVIASDFMYPETPGLHGNIDLEGGHPTATAFFDVAAALCKPKRTRCLLAFEEGCRHEAASSLSLI</sequence>
<dbReference type="EMBL" id="LGRX02028990">
    <property type="protein sequence ID" value="KAK3247422.1"/>
    <property type="molecule type" value="Genomic_DNA"/>
</dbReference>
<dbReference type="PANTHER" id="PTHR14614:SF132">
    <property type="entry name" value="PROTEIN-LYSINE METHYLTRANSFERASE C42C1.13"/>
    <property type="match status" value="1"/>
</dbReference>
<evidence type="ECO:0000313" key="2">
    <source>
        <dbReference type="Proteomes" id="UP001190700"/>
    </source>
</evidence>
<dbReference type="AlphaFoldDB" id="A0AAE0C4Z5"/>
<name>A0AAE0C4Z5_9CHLO</name>
<dbReference type="InterPro" id="IPR029063">
    <property type="entry name" value="SAM-dependent_MTases_sf"/>
</dbReference>
<comment type="caution">
    <text evidence="1">The sequence shown here is derived from an EMBL/GenBank/DDBJ whole genome shotgun (WGS) entry which is preliminary data.</text>
</comment>
<dbReference type="Gene3D" id="3.40.50.150">
    <property type="entry name" value="Vaccinia Virus protein VP39"/>
    <property type="match status" value="1"/>
</dbReference>
<organism evidence="1 2">
    <name type="scientific">Cymbomonas tetramitiformis</name>
    <dbReference type="NCBI Taxonomy" id="36881"/>
    <lineage>
        <taxon>Eukaryota</taxon>
        <taxon>Viridiplantae</taxon>
        <taxon>Chlorophyta</taxon>
        <taxon>Pyramimonadophyceae</taxon>
        <taxon>Pyramimonadales</taxon>
        <taxon>Pyramimonadaceae</taxon>
        <taxon>Cymbomonas</taxon>
    </lineage>
</organism>
<evidence type="ECO:0000313" key="1">
    <source>
        <dbReference type="EMBL" id="KAK3247422.1"/>
    </source>
</evidence>
<keyword evidence="2" id="KW-1185">Reference proteome</keyword>